<evidence type="ECO:0000256" key="2">
    <source>
        <dbReference type="ARBA" id="ARBA00022707"/>
    </source>
</evidence>
<keyword evidence="6" id="KW-1133">Transmembrane helix</keyword>
<keyword evidence="8" id="KW-1185">Reference proteome</keyword>
<feature type="binding site" evidence="5">
    <location>
        <begin position="92"/>
        <end position="95"/>
    </location>
    <ligand>
        <name>GTP</name>
        <dbReference type="ChEBI" id="CHEBI:37565"/>
    </ligand>
</feature>
<feature type="transmembrane region" description="Helical" evidence="6">
    <location>
        <begin position="181"/>
        <end position="207"/>
    </location>
</feature>
<name>A0A498N850_LABRO</name>
<keyword evidence="6" id="KW-0472">Membrane</keyword>
<keyword evidence="6" id="KW-0812">Transmembrane</keyword>
<dbReference type="PANTHER" id="PTHR45697">
    <property type="entry name" value="ADP-RIBOSYLATION FACTOR-LIKE PROTEIN 2-RELATED"/>
    <property type="match status" value="1"/>
</dbReference>
<evidence type="ECO:0000256" key="4">
    <source>
        <dbReference type="ARBA" id="ARBA00023134"/>
    </source>
</evidence>
<evidence type="ECO:0000256" key="1">
    <source>
        <dbReference type="ARBA" id="ARBA00010290"/>
    </source>
</evidence>
<evidence type="ECO:0000256" key="5">
    <source>
        <dbReference type="PIRSR" id="PIRSR606689-1"/>
    </source>
</evidence>
<sequence length="247" mass="26690">MGEAPKGLLSVMQKLKGSTELELRIVLLGLDNAGKTTLLKCLASEDVNTITPTQVYVIDSADKKRFEETGLELSELTDEENLAGVPILIFANKQDLGTASPASEIAEGLNLHTYRDRVWQIQACSAVTGEGVQVTDNNIPIIPLAVMSGVAHLSSEASAYVTSAVTPTFSPGFPSEDTYTYVHTILIVIIFCIVCFLLLVAFFYAFCFHCTLQTSPKDGRKNSGCSLDREDATFRRSSSSPSLGNTI</sequence>
<organism evidence="7 8">
    <name type="scientific">Labeo rohita</name>
    <name type="common">Indian major carp</name>
    <name type="synonym">Cyprinus rohita</name>
    <dbReference type="NCBI Taxonomy" id="84645"/>
    <lineage>
        <taxon>Eukaryota</taxon>
        <taxon>Metazoa</taxon>
        <taxon>Chordata</taxon>
        <taxon>Craniata</taxon>
        <taxon>Vertebrata</taxon>
        <taxon>Euteleostomi</taxon>
        <taxon>Actinopterygii</taxon>
        <taxon>Neopterygii</taxon>
        <taxon>Teleostei</taxon>
        <taxon>Ostariophysi</taxon>
        <taxon>Cypriniformes</taxon>
        <taxon>Cyprinidae</taxon>
        <taxon>Labeoninae</taxon>
        <taxon>Labeonini</taxon>
        <taxon>Labeo</taxon>
    </lineage>
</organism>
<accession>A0A498N850</accession>
<evidence type="ECO:0000313" key="7">
    <source>
        <dbReference type="EMBL" id="RXN28383.1"/>
    </source>
</evidence>
<dbReference type="PROSITE" id="PS51417">
    <property type="entry name" value="ARF"/>
    <property type="match status" value="1"/>
</dbReference>
<proteinExistence type="inferred from homology"/>
<dbReference type="Gene3D" id="3.40.50.300">
    <property type="entry name" value="P-loop containing nucleotide triphosphate hydrolases"/>
    <property type="match status" value="2"/>
</dbReference>
<dbReference type="Proteomes" id="UP000290572">
    <property type="component" value="Unassembled WGS sequence"/>
</dbReference>
<dbReference type="GO" id="GO:0003924">
    <property type="term" value="F:GTPase activity"/>
    <property type="evidence" value="ECO:0007669"/>
    <property type="project" value="InterPro"/>
</dbReference>
<keyword evidence="2" id="KW-0449">Lipoprotein</keyword>
<comment type="caution">
    <text evidence="7">The sequence shown here is derived from an EMBL/GenBank/DDBJ whole genome shotgun (WGS) entry which is preliminary data.</text>
</comment>
<dbReference type="GO" id="GO:0005525">
    <property type="term" value="F:GTP binding"/>
    <property type="evidence" value="ECO:0007669"/>
    <property type="project" value="UniProtKB-KW"/>
</dbReference>
<evidence type="ECO:0000313" key="8">
    <source>
        <dbReference type="Proteomes" id="UP000290572"/>
    </source>
</evidence>
<evidence type="ECO:0000256" key="6">
    <source>
        <dbReference type="SAM" id="Phobius"/>
    </source>
</evidence>
<dbReference type="STRING" id="84645.A0A498N850"/>
<dbReference type="InterPro" id="IPR006689">
    <property type="entry name" value="Small_GTPase_ARF/SAR"/>
</dbReference>
<reference evidence="7 8" key="1">
    <citation type="submission" date="2018-03" db="EMBL/GenBank/DDBJ databases">
        <title>Draft genome sequence of Rohu Carp (Labeo rohita).</title>
        <authorList>
            <person name="Das P."/>
            <person name="Kushwaha B."/>
            <person name="Joshi C.G."/>
            <person name="Kumar D."/>
            <person name="Nagpure N.S."/>
            <person name="Sahoo L."/>
            <person name="Das S.P."/>
            <person name="Bit A."/>
            <person name="Patnaik S."/>
            <person name="Meher P.K."/>
            <person name="Jayasankar P."/>
            <person name="Koringa P.G."/>
            <person name="Patel N.V."/>
            <person name="Hinsu A.T."/>
            <person name="Kumar R."/>
            <person name="Pandey M."/>
            <person name="Agarwal S."/>
            <person name="Srivastava S."/>
            <person name="Singh M."/>
            <person name="Iquebal M.A."/>
            <person name="Jaiswal S."/>
            <person name="Angadi U.B."/>
            <person name="Kumar N."/>
            <person name="Raza M."/>
            <person name="Shah T.M."/>
            <person name="Rai A."/>
            <person name="Jena J.K."/>
        </authorList>
    </citation>
    <scope>NUCLEOTIDE SEQUENCE [LARGE SCALE GENOMIC DNA]</scope>
    <source>
        <strain evidence="7">DASCIFA01</strain>
        <tissue evidence="7">Testis</tissue>
    </source>
</reference>
<dbReference type="SUPFAM" id="SSF52540">
    <property type="entry name" value="P-loop containing nucleoside triphosphate hydrolases"/>
    <property type="match status" value="1"/>
</dbReference>
<dbReference type="Pfam" id="PF00025">
    <property type="entry name" value="Arf"/>
    <property type="match status" value="2"/>
</dbReference>
<gene>
    <name evidence="7" type="ORF">ROHU_019326</name>
</gene>
<evidence type="ECO:0000256" key="3">
    <source>
        <dbReference type="ARBA" id="ARBA00022741"/>
    </source>
</evidence>
<protein>
    <submittedName>
        <fullName evidence="7">ADP-ribosylation factor 3</fullName>
    </submittedName>
</protein>
<dbReference type="SMART" id="SM00177">
    <property type="entry name" value="ARF"/>
    <property type="match status" value="1"/>
</dbReference>
<keyword evidence="2" id="KW-0519">Myristate</keyword>
<keyword evidence="4 5" id="KW-0342">GTP-binding</keyword>
<keyword evidence="3 5" id="KW-0547">Nucleotide-binding</keyword>
<dbReference type="EMBL" id="QBIY01011869">
    <property type="protein sequence ID" value="RXN28383.1"/>
    <property type="molecule type" value="Genomic_DNA"/>
</dbReference>
<comment type="similarity">
    <text evidence="1">Belongs to the small GTPase superfamily. Arf family.</text>
</comment>
<dbReference type="InterPro" id="IPR027417">
    <property type="entry name" value="P-loop_NTPase"/>
</dbReference>
<dbReference type="InterPro" id="IPR044612">
    <property type="entry name" value="ARL2/3"/>
</dbReference>
<dbReference type="AlphaFoldDB" id="A0A498N850"/>